<protein>
    <submittedName>
        <fullName evidence="2">Uncharacterized protein</fullName>
    </submittedName>
</protein>
<proteinExistence type="predicted"/>
<gene>
    <name evidence="2" type="ORF">AO501_10065</name>
</gene>
<evidence type="ECO:0000256" key="1">
    <source>
        <dbReference type="SAM" id="Phobius"/>
    </source>
</evidence>
<dbReference type="Proteomes" id="UP000051677">
    <property type="component" value="Unassembled WGS sequence"/>
</dbReference>
<dbReference type="AlphaFoldDB" id="A0A0Q2QW19"/>
<evidence type="ECO:0000313" key="3">
    <source>
        <dbReference type="Proteomes" id="UP000051677"/>
    </source>
</evidence>
<dbReference type="RefSeq" id="WP_055580911.1">
    <property type="nucleotide sequence ID" value="NZ_LKTM01000359.1"/>
</dbReference>
<keyword evidence="1" id="KW-0472">Membrane</keyword>
<feature type="transmembrane region" description="Helical" evidence="1">
    <location>
        <begin position="12"/>
        <end position="45"/>
    </location>
</feature>
<keyword evidence="1" id="KW-0812">Transmembrane</keyword>
<accession>A0A0Q2QW19</accession>
<feature type="transmembrane region" description="Helical" evidence="1">
    <location>
        <begin position="98"/>
        <end position="119"/>
    </location>
</feature>
<feature type="transmembrane region" description="Helical" evidence="1">
    <location>
        <begin position="65"/>
        <end position="91"/>
    </location>
</feature>
<evidence type="ECO:0000313" key="2">
    <source>
        <dbReference type="EMBL" id="KQH76166.1"/>
    </source>
</evidence>
<dbReference type="OrthoDB" id="4752380at2"/>
<name>A0A0Q2QW19_MYCGO</name>
<sequence>MTQQPIPWRRSTADVVITVVLFIAQFVASGLAVVGALGPAVWLLLPGCSDNCDSAGVEHFYSQTGFGVAVVAGGIVIALLLAATGSVIAGIRHSVMCIWPAAGLTVVAVSFVVAVSLWLDAVPSSPHR</sequence>
<dbReference type="EMBL" id="LKTM01000359">
    <property type="protein sequence ID" value="KQH76166.1"/>
    <property type="molecule type" value="Genomic_DNA"/>
</dbReference>
<reference evidence="2 3" key="1">
    <citation type="submission" date="2015-10" db="EMBL/GenBank/DDBJ databases">
        <title>Mycobacterium gordonae draft genome assembly.</title>
        <authorList>
            <person name="Ustinova V."/>
            <person name="Smirnova T."/>
            <person name="Blagodatskikh K."/>
            <person name="Varlamov D."/>
            <person name="Larionova E."/>
            <person name="Chernousova L."/>
        </authorList>
    </citation>
    <scope>NUCLEOTIDE SEQUENCE [LARGE SCALE GENOMIC DNA]</scope>
    <source>
        <strain evidence="2 3">CTRI 14-8773</strain>
    </source>
</reference>
<organism evidence="2 3">
    <name type="scientific">Mycobacterium gordonae</name>
    <dbReference type="NCBI Taxonomy" id="1778"/>
    <lineage>
        <taxon>Bacteria</taxon>
        <taxon>Bacillati</taxon>
        <taxon>Actinomycetota</taxon>
        <taxon>Actinomycetes</taxon>
        <taxon>Mycobacteriales</taxon>
        <taxon>Mycobacteriaceae</taxon>
        <taxon>Mycobacterium</taxon>
    </lineage>
</organism>
<keyword evidence="1" id="KW-1133">Transmembrane helix</keyword>
<comment type="caution">
    <text evidence="2">The sequence shown here is derived from an EMBL/GenBank/DDBJ whole genome shotgun (WGS) entry which is preliminary data.</text>
</comment>